<comment type="function">
    <text evidence="1">Required for the export of heme to the periplasm for the biogenesis of c-type cytochromes.</text>
</comment>
<comment type="subcellular location">
    <subcellularLocation>
        <location evidence="2">Cell inner membrane</location>
        <topology evidence="2">Multi-pass membrane protein</topology>
    </subcellularLocation>
</comment>
<comment type="similarity">
    <text evidence="3">Belongs to the CcmB/CycW/HelB family.</text>
</comment>
<dbReference type="InterPro" id="IPR003544">
    <property type="entry name" value="Cyt_c_biogenesis_CcmB"/>
</dbReference>
<feature type="transmembrane region" description="Helical" evidence="12">
    <location>
        <begin position="55"/>
        <end position="76"/>
    </location>
</feature>
<evidence type="ECO:0000256" key="4">
    <source>
        <dbReference type="ARBA" id="ARBA00016452"/>
    </source>
</evidence>
<keyword evidence="7" id="KW-0997">Cell inner membrane</keyword>
<evidence type="ECO:0000313" key="14">
    <source>
        <dbReference type="Proteomes" id="UP000182427"/>
    </source>
</evidence>
<keyword evidence="9" id="KW-0201">Cytochrome c-type biogenesis</keyword>
<dbReference type="PIRSF" id="PIRSF002764">
    <property type="entry name" value="CcmB"/>
    <property type="match status" value="1"/>
</dbReference>
<evidence type="ECO:0000256" key="5">
    <source>
        <dbReference type="ARBA" id="ARBA00022448"/>
    </source>
</evidence>
<dbReference type="PANTHER" id="PTHR30070:SF1">
    <property type="entry name" value="CYTOCHROME C BIOGENESIS B-RELATED"/>
    <property type="match status" value="1"/>
</dbReference>
<keyword evidence="10 12" id="KW-1133">Transmembrane helix</keyword>
<proteinExistence type="inferred from homology"/>
<keyword evidence="6" id="KW-1003">Cell membrane</keyword>
<dbReference type="PANTHER" id="PTHR30070">
    <property type="entry name" value="HEME EXPORTER PROTEIN B"/>
    <property type="match status" value="1"/>
</dbReference>
<evidence type="ECO:0000256" key="10">
    <source>
        <dbReference type="ARBA" id="ARBA00022989"/>
    </source>
</evidence>
<dbReference type="AlphaFoldDB" id="A0A1G7IPI8"/>
<sequence length="226" mass="25130">MIYLRTVWLHLKKDLQLEWRSREAVAGMLFFTLLIAVAFAMAFDPTGYPAMARQMSGGLLWVGLLFAATTSLNISWERERRNQVMDAHRMSAAPPSALFLGKALANFLFVASIEAVLAPVFIVFYNLHPLGELKWLWLILPLGTWAIVANGTFFAALGLRSRNRALMLPAILFPISIPALLGVTQATSAVITGDFEPGMWVRLIFGFDVIFTTACILLFETVLHAE</sequence>
<keyword evidence="8 12" id="KW-0812">Transmembrane</keyword>
<evidence type="ECO:0000313" key="13">
    <source>
        <dbReference type="EMBL" id="SDF14660.1"/>
    </source>
</evidence>
<keyword evidence="11 12" id="KW-0472">Membrane</keyword>
<organism evidence="13 14">
    <name type="scientific">Terriglobus roseus</name>
    <dbReference type="NCBI Taxonomy" id="392734"/>
    <lineage>
        <taxon>Bacteria</taxon>
        <taxon>Pseudomonadati</taxon>
        <taxon>Acidobacteriota</taxon>
        <taxon>Terriglobia</taxon>
        <taxon>Terriglobales</taxon>
        <taxon>Acidobacteriaceae</taxon>
        <taxon>Terriglobus</taxon>
    </lineage>
</organism>
<reference evidence="13 14" key="1">
    <citation type="submission" date="2016-10" db="EMBL/GenBank/DDBJ databases">
        <authorList>
            <person name="de Groot N.N."/>
        </authorList>
    </citation>
    <scope>NUCLEOTIDE SEQUENCE [LARGE SCALE GENOMIC DNA]</scope>
    <source>
        <strain evidence="13 14">GAS232</strain>
    </source>
</reference>
<dbReference type="GO" id="GO:0005886">
    <property type="term" value="C:plasma membrane"/>
    <property type="evidence" value="ECO:0007669"/>
    <property type="project" value="UniProtKB-SubCell"/>
</dbReference>
<dbReference type="OrthoDB" id="9812809at2"/>
<dbReference type="GO" id="GO:0015232">
    <property type="term" value="F:heme transmembrane transporter activity"/>
    <property type="evidence" value="ECO:0007669"/>
    <property type="project" value="InterPro"/>
</dbReference>
<name>A0A1G7IPI8_9BACT</name>
<evidence type="ECO:0000256" key="3">
    <source>
        <dbReference type="ARBA" id="ARBA00010544"/>
    </source>
</evidence>
<evidence type="ECO:0000256" key="9">
    <source>
        <dbReference type="ARBA" id="ARBA00022748"/>
    </source>
</evidence>
<gene>
    <name evidence="13" type="ORF">SAMN05444167_1528</name>
</gene>
<evidence type="ECO:0000256" key="1">
    <source>
        <dbReference type="ARBA" id="ARBA00002442"/>
    </source>
</evidence>
<evidence type="ECO:0000256" key="11">
    <source>
        <dbReference type="ARBA" id="ARBA00023136"/>
    </source>
</evidence>
<evidence type="ECO:0000256" key="6">
    <source>
        <dbReference type="ARBA" id="ARBA00022475"/>
    </source>
</evidence>
<feature type="transmembrane region" description="Helical" evidence="12">
    <location>
        <begin position="166"/>
        <end position="187"/>
    </location>
</feature>
<dbReference type="RefSeq" id="WP_083344606.1">
    <property type="nucleotide sequence ID" value="NZ_LT629690.1"/>
</dbReference>
<dbReference type="GO" id="GO:1903607">
    <property type="term" value="P:cytochrome c biosynthetic process"/>
    <property type="evidence" value="ECO:0007669"/>
    <property type="project" value="TreeGrafter"/>
</dbReference>
<evidence type="ECO:0000256" key="12">
    <source>
        <dbReference type="SAM" id="Phobius"/>
    </source>
</evidence>
<accession>A0A1G7IPI8</accession>
<dbReference type="Pfam" id="PF03379">
    <property type="entry name" value="CcmB"/>
    <property type="match status" value="1"/>
</dbReference>
<dbReference type="EMBL" id="LT629690">
    <property type="protein sequence ID" value="SDF14660.1"/>
    <property type="molecule type" value="Genomic_DNA"/>
</dbReference>
<feature type="transmembrane region" description="Helical" evidence="12">
    <location>
        <begin position="21"/>
        <end position="43"/>
    </location>
</feature>
<evidence type="ECO:0000256" key="7">
    <source>
        <dbReference type="ARBA" id="ARBA00022519"/>
    </source>
</evidence>
<evidence type="ECO:0000256" key="8">
    <source>
        <dbReference type="ARBA" id="ARBA00022692"/>
    </source>
</evidence>
<dbReference type="Proteomes" id="UP000182427">
    <property type="component" value="Chromosome I"/>
</dbReference>
<keyword evidence="14" id="KW-1185">Reference proteome</keyword>
<protein>
    <recommendedName>
        <fullName evidence="4">Heme exporter protein B</fullName>
    </recommendedName>
</protein>
<evidence type="ECO:0000256" key="2">
    <source>
        <dbReference type="ARBA" id="ARBA00004429"/>
    </source>
</evidence>
<dbReference type="InterPro" id="IPR026031">
    <property type="entry name" value="Cyt_c_CcmB_bac"/>
</dbReference>
<feature type="transmembrane region" description="Helical" evidence="12">
    <location>
        <begin position="97"/>
        <end position="123"/>
    </location>
</feature>
<keyword evidence="5" id="KW-0813">Transport</keyword>
<feature type="transmembrane region" description="Helical" evidence="12">
    <location>
        <begin position="199"/>
        <end position="219"/>
    </location>
</feature>
<dbReference type="GO" id="GO:0017004">
    <property type="term" value="P:cytochrome complex assembly"/>
    <property type="evidence" value="ECO:0007669"/>
    <property type="project" value="UniProtKB-KW"/>
</dbReference>
<feature type="transmembrane region" description="Helical" evidence="12">
    <location>
        <begin position="135"/>
        <end position="159"/>
    </location>
</feature>